<evidence type="ECO:0000313" key="2">
    <source>
        <dbReference type="EMBL" id="ADN37266.1"/>
    </source>
</evidence>
<reference evidence="2 3" key="1">
    <citation type="journal article" date="2010" name="Stand. Genomic Sci.">
        <title>Complete genome sequence of Methanoplanus petrolearius type strain (SEBR 4847).</title>
        <authorList>
            <person name="Brambilla E."/>
            <person name="Djao O.D."/>
            <person name="Daligault H."/>
            <person name="Lapidus A."/>
            <person name="Lucas S."/>
            <person name="Hammon N."/>
            <person name="Nolan M."/>
            <person name="Tice H."/>
            <person name="Cheng J.F."/>
            <person name="Han C."/>
            <person name="Tapia R."/>
            <person name="Goodwin L."/>
            <person name="Pitluck S."/>
            <person name="Liolios K."/>
            <person name="Ivanova N."/>
            <person name="Mavromatis K."/>
            <person name="Mikhailova N."/>
            <person name="Pati A."/>
            <person name="Chen A."/>
            <person name="Palaniappan K."/>
            <person name="Land M."/>
            <person name="Hauser L."/>
            <person name="Chang Y.J."/>
            <person name="Jeffries C.D."/>
            <person name="Rohde M."/>
            <person name="Spring S."/>
            <person name="Sikorski J."/>
            <person name="Goker M."/>
            <person name="Woyke T."/>
            <person name="Bristow J."/>
            <person name="Eisen J.A."/>
            <person name="Markowitz V."/>
            <person name="Hugenholtz P."/>
            <person name="Kyrpides N.C."/>
            <person name="Klenk H.P."/>
        </authorList>
    </citation>
    <scope>NUCLEOTIDE SEQUENCE [LARGE SCALE GENOMIC DNA]</scope>
    <source>
        <strain evidence="3">DSM 11571 / OCM 486 / SEBR 4847</strain>
    </source>
</reference>
<dbReference type="SUPFAM" id="SSF53335">
    <property type="entry name" value="S-adenosyl-L-methionine-dependent methyltransferases"/>
    <property type="match status" value="1"/>
</dbReference>
<gene>
    <name evidence="2" type="ordered locus">Mpet_2522</name>
</gene>
<name>E1RF22_METP4</name>
<dbReference type="KEGG" id="mpi:Mpet_2522"/>
<dbReference type="HOGENOM" id="CLU_1250174_0_0_2"/>
<protein>
    <submittedName>
        <fullName evidence="2">Methyltransferase type 11</fullName>
    </submittedName>
</protein>
<dbReference type="Gene3D" id="3.40.50.150">
    <property type="entry name" value="Vaccinia Virus protein VP39"/>
    <property type="match status" value="1"/>
</dbReference>
<feature type="domain" description="Methyltransferase type 11" evidence="1">
    <location>
        <begin position="45"/>
        <end position="139"/>
    </location>
</feature>
<dbReference type="GO" id="GO:0032259">
    <property type="term" value="P:methylation"/>
    <property type="evidence" value="ECO:0007669"/>
    <property type="project" value="UniProtKB-KW"/>
</dbReference>
<evidence type="ECO:0000259" key="1">
    <source>
        <dbReference type="Pfam" id="PF08241"/>
    </source>
</evidence>
<dbReference type="OrthoDB" id="1018at2157"/>
<dbReference type="PANTHER" id="PTHR43591:SF24">
    <property type="entry name" value="2-METHOXY-6-POLYPRENYL-1,4-BENZOQUINOL METHYLASE, MITOCHONDRIAL"/>
    <property type="match status" value="1"/>
</dbReference>
<dbReference type="AlphaFoldDB" id="E1RF22"/>
<dbReference type="Proteomes" id="UP000006565">
    <property type="component" value="Chromosome"/>
</dbReference>
<dbReference type="STRING" id="679926.Mpet_2522"/>
<accession>E1RF22</accession>
<keyword evidence="2" id="KW-0489">Methyltransferase</keyword>
<dbReference type="eggNOG" id="arCOG01773">
    <property type="taxonomic scope" value="Archaea"/>
</dbReference>
<dbReference type="InterPro" id="IPR029063">
    <property type="entry name" value="SAM-dependent_MTases_sf"/>
</dbReference>
<keyword evidence="2" id="KW-0808">Transferase</keyword>
<dbReference type="PANTHER" id="PTHR43591">
    <property type="entry name" value="METHYLTRANSFERASE"/>
    <property type="match status" value="1"/>
</dbReference>
<dbReference type="CDD" id="cd02440">
    <property type="entry name" value="AdoMet_MTases"/>
    <property type="match status" value="1"/>
</dbReference>
<dbReference type="GO" id="GO:0008757">
    <property type="term" value="F:S-adenosylmethionine-dependent methyltransferase activity"/>
    <property type="evidence" value="ECO:0007669"/>
    <property type="project" value="InterPro"/>
</dbReference>
<evidence type="ECO:0000313" key="3">
    <source>
        <dbReference type="Proteomes" id="UP000006565"/>
    </source>
</evidence>
<dbReference type="RefSeq" id="WP_013330439.1">
    <property type="nucleotide sequence ID" value="NC_014507.1"/>
</dbReference>
<proteinExistence type="predicted"/>
<dbReference type="Pfam" id="PF08241">
    <property type="entry name" value="Methyltransf_11"/>
    <property type="match status" value="1"/>
</dbReference>
<organism evidence="2 3">
    <name type="scientific">Methanolacinia petrolearia (strain DSM 11571 / OCM 486 / SEBR 4847)</name>
    <name type="common">Methanoplanus petrolearius</name>
    <dbReference type="NCBI Taxonomy" id="679926"/>
    <lineage>
        <taxon>Archaea</taxon>
        <taxon>Methanobacteriati</taxon>
        <taxon>Methanobacteriota</taxon>
        <taxon>Stenosarchaea group</taxon>
        <taxon>Methanomicrobia</taxon>
        <taxon>Methanomicrobiales</taxon>
        <taxon>Methanomicrobiaceae</taxon>
        <taxon>Methanolacinia</taxon>
    </lineage>
</organism>
<dbReference type="InterPro" id="IPR013216">
    <property type="entry name" value="Methyltransf_11"/>
</dbReference>
<keyword evidence="3" id="KW-1185">Reference proteome</keyword>
<sequence length="220" mass="24723">MPVIPEDYDRKMKFYVMPFLYKTTSGIHRNEMKELLADFQDCRALDIACGNGLCETILGRTNECTGLDISPGMLAEAKRRLDSETIPFSPVRGDAMKLPFRDESFDLVTCSLGLHFVPGIGEAINEAGRVLKPGGVFVCCSPVMESGLFVDLYWRYYYKKGKFNAPIYEKDLREACSTFGLRYVRHSKNGKLLYFTARKEPAAVILSSSAQDSPACREIL</sequence>
<dbReference type="EMBL" id="CP002117">
    <property type="protein sequence ID" value="ADN37266.1"/>
    <property type="molecule type" value="Genomic_DNA"/>
</dbReference>
<dbReference type="GeneID" id="25395032"/>